<gene>
    <name evidence="1" type="ORF">RclHR1_13760001</name>
</gene>
<reference evidence="1 2" key="1">
    <citation type="submission" date="2017-11" db="EMBL/GenBank/DDBJ databases">
        <title>The genome of Rhizophagus clarus HR1 reveals common genetic basis of auxotrophy among arbuscular mycorrhizal fungi.</title>
        <authorList>
            <person name="Kobayashi Y."/>
        </authorList>
    </citation>
    <scope>NUCLEOTIDE SEQUENCE [LARGE SCALE GENOMIC DNA]</scope>
    <source>
        <strain evidence="1 2">HR1</strain>
    </source>
</reference>
<accession>A0A2Z6QFF2</accession>
<name>A0A2Z6QFF2_9GLOM</name>
<dbReference type="PANTHER" id="PTHR46954">
    <property type="entry name" value="C2H2-TYPE DOMAIN-CONTAINING PROTEIN"/>
    <property type="match status" value="1"/>
</dbReference>
<dbReference type="PANTHER" id="PTHR46954:SF1">
    <property type="entry name" value="C2H2-TYPE DOMAIN-CONTAINING PROTEIN"/>
    <property type="match status" value="1"/>
</dbReference>
<dbReference type="AlphaFoldDB" id="A0A2Z6QFF2"/>
<evidence type="ECO:0000313" key="1">
    <source>
        <dbReference type="EMBL" id="GBB87322.1"/>
    </source>
</evidence>
<evidence type="ECO:0000313" key="2">
    <source>
        <dbReference type="Proteomes" id="UP000247702"/>
    </source>
</evidence>
<dbReference type="EMBL" id="BEXD01000420">
    <property type="protein sequence ID" value="GBB87322.1"/>
    <property type="molecule type" value="Genomic_DNA"/>
</dbReference>
<protein>
    <submittedName>
        <fullName evidence="1">Uncharacterized protein</fullName>
    </submittedName>
</protein>
<organism evidence="1 2">
    <name type="scientific">Rhizophagus clarus</name>
    <dbReference type="NCBI Taxonomy" id="94130"/>
    <lineage>
        <taxon>Eukaryota</taxon>
        <taxon>Fungi</taxon>
        <taxon>Fungi incertae sedis</taxon>
        <taxon>Mucoromycota</taxon>
        <taxon>Glomeromycotina</taxon>
        <taxon>Glomeromycetes</taxon>
        <taxon>Glomerales</taxon>
        <taxon>Glomeraceae</taxon>
        <taxon>Rhizophagus</taxon>
    </lineage>
</organism>
<proteinExistence type="predicted"/>
<dbReference type="Proteomes" id="UP000247702">
    <property type="component" value="Unassembled WGS sequence"/>
</dbReference>
<comment type="caution">
    <text evidence="1">The sequence shown here is derived from an EMBL/GenBank/DDBJ whole genome shotgun (WGS) entry which is preliminary data.</text>
</comment>
<keyword evidence="2" id="KW-1185">Reference proteome</keyword>
<sequence>MHGKKFSINFKKKLKVKKLKRQASYQRKNREKKTKLLKEYQEVLQYDSPDHPPLLTQYPDLHKYIHDCIEFGVADKKRRNEVIKVRIICHLQKELKSKYNEYFSYITLSNYLLPFRSNSIAARTHHHPVNIAIASVSRDEKSEHPDKHYCLASIKGAKQFAALFLTYSVIISQDDKVKVPLGIPAVGKIFKTIQSFQEPVILPDHDFPIGIQSAYNSVEYSMSTLSQKLASIMLPIDKFDSYLKFQGQVVDLELAIRNFCYTGETLSTLWKRDSIFRKPVITQYTDQKKVPFDDVIFPESGKESNN</sequence>